<keyword evidence="5" id="KW-1185">Reference proteome</keyword>
<dbReference type="Proteomes" id="UP000657421">
    <property type="component" value="Unassembled WGS sequence"/>
</dbReference>
<dbReference type="InterPro" id="IPR050288">
    <property type="entry name" value="Cellulose_deg_GH3"/>
</dbReference>
<dbReference type="InterPro" id="IPR017853">
    <property type="entry name" value="GH"/>
</dbReference>
<proteinExistence type="inferred from homology"/>
<dbReference type="InterPro" id="IPR013783">
    <property type="entry name" value="Ig-like_fold"/>
</dbReference>
<evidence type="ECO:0000256" key="1">
    <source>
        <dbReference type="ARBA" id="ARBA00005336"/>
    </source>
</evidence>
<dbReference type="PANTHER" id="PTHR42715">
    <property type="entry name" value="BETA-GLUCOSIDASE"/>
    <property type="match status" value="1"/>
</dbReference>
<dbReference type="InterPro" id="IPR036881">
    <property type="entry name" value="Glyco_hydro_3_C_sf"/>
</dbReference>
<sequence length="858" mass="95670">MKEYRANRTSEMTQSELNHQKRVRELAGECMVILENDGVLPLKENGKVALYGNGARHTIKGGTGSGDVNARNVVTIEQGLKDAGFTVMTENWLNAYDEQIREEKAAHQKKIKKIAAELHKPEINVAFDYPYEDPDAPEITEKEDAELAIYVLSRNSGEGKDRYCRKGDYLLTDREEANIRFVTEHYEKSMVLLNTGGIIDTAFLRGMDNLNALVIIGQTGSEGGHIVADVLTGKIIPSGKLTDTWAKSYADYPSSAEYSHNNGNVNDEYYKEDIFVGYRYFDTFGVEPAYCFGYGRSYTTFELKADSVEQDGAYLRFWVDVKNTGSEYAGKEVVQVYASAPEGQLEKPYQELAAFQKTGLLQPGENEFLMIRFPLAALASYSSEEAAWKLEAGDYLIRVGNSCANTIPVAVVRMEQMKKTAQLKNLFDEESDLPKLSDTEAGREALAQRNARVKSETEEALETVPVITVDPQKIDCEEPEYHTGERKVFEDHFAGRRLTMTDVKNGDVYLEDLVAQLSVEELANLCVGTERLDDDANVVGCASDRVIGAAGETWSGLEESRKIPVLILADGPAGLRLQPHFKTTAEGEKISGGEIFGMSFRPFPENLPEGTLDYYQYCTAIPIASTLAQSWDMDLVRQMGEIVGEEMQQFGVHLWLAPGMNIHRNPLCGRNFEYYSEDPYLTGRCAAADTLGVQSIDGQGTTIKHFAANNQEDNRNYTNAHISERALREIYLRGFEIAVKEAHPYSIMTSYNLINGIHSANRHDMLQVAAREEWGFDGFVMTDWYATQDTSIMGQAPDKYTWASAKQAIHAGNDMLMPGCALNVEDLIQGTEEGTEMILADLQHCVKNILSIGLRTMK</sequence>
<dbReference type="InterPro" id="IPR036962">
    <property type="entry name" value="Glyco_hydro_3_N_sf"/>
</dbReference>
<dbReference type="SUPFAM" id="SSF51445">
    <property type="entry name" value="(Trans)glycosidases"/>
    <property type="match status" value="1"/>
</dbReference>
<keyword evidence="2 4" id="KW-0378">Hydrolase</keyword>
<reference evidence="4 5" key="1">
    <citation type="submission" date="2020-08" db="EMBL/GenBank/DDBJ databases">
        <title>Genome public.</title>
        <authorList>
            <person name="Liu C."/>
            <person name="Sun Q."/>
        </authorList>
    </citation>
    <scope>NUCLEOTIDE SEQUENCE [LARGE SCALE GENOMIC DNA]</scope>
    <source>
        <strain evidence="4 5">NSJ-46</strain>
    </source>
</reference>
<protein>
    <submittedName>
        <fullName evidence="4">Glycoside hydrolase family 3 C-terminal domain-containing protein</fullName>
    </submittedName>
</protein>
<name>A0ABR7N8E1_9FIRM</name>
<accession>A0ABR7N8E1</accession>
<dbReference type="InterPro" id="IPR026891">
    <property type="entry name" value="Fn3-like"/>
</dbReference>
<comment type="caution">
    <text evidence="4">The sequence shown here is derived from an EMBL/GenBank/DDBJ whole genome shotgun (WGS) entry which is preliminary data.</text>
</comment>
<dbReference type="SUPFAM" id="SSF52279">
    <property type="entry name" value="Beta-D-glucan exohydrolase, C-terminal domain"/>
    <property type="match status" value="1"/>
</dbReference>
<dbReference type="Pfam" id="PF14310">
    <property type="entry name" value="Fn3-like"/>
    <property type="match status" value="1"/>
</dbReference>
<dbReference type="Pfam" id="PF01915">
    <property type="entry name" value="Glyco_hydro_3_C"/>
    <property type="match status" value="1"/>
</dbReference>
<dbReference type="InterPro" id="IPR002772">
    <property type="entry name" value="Glyco_hydro_3_C"/>
</dbReference>
<gene>
    <name evidence="4" type="ORF">H8716_06125</name>
</gene>
<dbReference type="Pfam" id="PF00933">
    <property type="entry name" value="Glyco_hydro_3"/>
    <property type="match status" value="1"/>
</dbReference>
<organism evidence="4 5">
    <name type="scientific">Jingyaoa shaoxingensis</name>
    <dbReference type="NCBI Taxonomy" id="2763671"/>
    <lineage>
        <taxon>Bacteria</taxon>
        <taxon>Bacillati</taxon>
        <taxon>Bacillota</taxon>
        <taxon>Clostridia</taxon>
        <taxon>Lachnospirales</taxon>
        <taxon>Lachnospiraceae</taxon>
        <taxon>Jingyaoa</taxon>
    </lineage>
</organism>
<dbReference type="SMART" id="SM01217">
    <property type="entry name" value="Fn3_like"/>
    <property type="match status" value="1"/>
</dbReference>
<dbReference type="RefSeq" id="WP_249307691.1">
    <property type="nucleotide sequence ID" value="NZ_JACRSZ010000004.1"/>
</dbReference>
<dbReference type="GO" id="GO:0016787">
    <property type="term" value="F:hydrolase activity"/>
    <property type="evidence" value="ECO:0007669"/>
    <property type="project" value="UniProtKB-KW"/>
</dbReference>
<evidence type="ECO:0000256" key="2">
    <source>
        <dbReference type="ARBA" id="ARBA00022801"/>
    </source>
</evidence>
<evidence type="ECO:0000259" key="3">
    <source>
        <dbReference type="SMART" id="SM01217"/>
    </source>
</evidence>
<dbReference type="Gene3D" id="2.60.40.10">
    <property type="entry name" value="Immunoglobulins"/>
    <property type="match status" value="1"/>
</dbReference>
<dbReference type="PANTHER" id="PTHR42715:SF10">
    <property type="entry name" value="BETA-GLUCOSIDASE"/>
    <property type="match status" value="1"/>
</dbReference>
<evidence type="ECO:0000313" key="4">
    <source>
        <dbReference type="EMBL" id="MBC8572662.1"/>
    </source>
</evidence>
<dbReference type="Gene3D" id="3.20.20.300">
    <property type="entry name" value="Glycoside hydrolase, family 3, N-terminal domain"/>
    <property type="match status" value="1"/>
</dbReference>
<dbReference type="InterPro" id="IPR001764">
    <property type="entry name" value="Glyco_hydro_3_N"/>
</dbReference>
<dbReference type="Gene3D" id="3.40.50.1700">
    <property type="entry name" value="Glycoside hydrolase family 3 C-terminal domain"/>
    <property type="match status" value="1"/>
</dbReference>
<dbReference type="EMBL" id="JACRSZ010000004">
    <property type="protein sequence ID" value="MBC8572662.1"/>
    <property type="molecule type" value="Genomic_DNA"/>
</dbReference>
<evidence type="ECO:0000313" key="5">
    <source>
        <dbReference type="Proteomes" id="UP000657421"/>
    </source>
</evidence>
<comment type="similarity">
    <text evidence="1">Belongs to the glycosyl hydrolase 3 family.</text>
</comment>
<feature type="domain" description="Fibronectin type III-like" evidence="3">
    <location>
        <begin position="332"/>
        <end position="403"/>
    </location>
</feature>
<dbReference type="PRINTS" id="PR00133">
    <property type="entry name" value="GLHYDRLASE3"/>
</dbReference>